<dbReference type="OrthoDB" id="10680140at2759"/>
<evidence type="ECO:0000313" key="4">
    <source>
        <dbReference type="Proteomes" id="UP000030747"/>
    </source>
</evidence>
<dbReference type="AlphaFoldDB" id="U6KGE4"/>
<feature type="compositionally biased region" description="Pro residues" evidence="1">
    <location>
        <begin position="395"/>
        <end position="404"/>
    </location>
</feature>
<reference evidence="3" key="1">
    <citation type="submission" date="2013-10" db="EMBL/GenBank/DDBJ databases">
        <title>Genomic analysis of the causative agents of coccidiosis in chickens.</title>
        <authorList>
            <person name="Reid A.J."/>
            <person name="Blake D."/>
            <person name="Billington K."/>
            <person name="Browne H."/>
            <person name="Dunn M."/>
            <person name="Hung S."/>
            <person name="Kawahara F."/>
            <person name="Miranda-Saavedra D."/>
            <person name="Mourier T."/>
            <person name="Nagra H."/>
            <person name="Otto T.D."/>
            <person name="Rawlings N."/>
            <person name="Sanchez A."/>
            <person name="Sanders M."/>
            <person name="Subramaniam C."/>
            <person name="Tay Y."/>
            <person name="Dear P."/>
            <person name="Doerig C."/>
            <person name="Gruber A."/>
            <person name="Parkinson J."/>
            <person name="Shirley M."/>
            <person name="Wan K.L."/>
            <person name="Berriman M."/>
            <person name="Tomley F."/>
            <person name="Pain A."/>
        </authorList>
    </citation>
    <scope>NUCLEOTIDE SEQUENCE [LARGE SCALE GENOMIC DNA]</scope>
    <source>
        <strain evidence="3">Houghton</strain>
    </source>
</reference>
<dbReference type="RefSeq" id="XP_013227953.1">
    <property type="nucleotide sequence ID" value="XM_013372499.1"/>
</dbReference>
<gene>
    <name evidence="3" type="ORF">ETH_00012865</name>
</gene>
<proteinExistence type="predicted"/>
<feature type="region of interest" description="Disordered" evidence="1">
    <location>
        <begin position="216"/>
        <end position="404"/>
    </location>
</feature>
<feature type="compositionally biased region" description="Polar residues" evidence="1">
    <location>
        <begin position="310"/>
        <end position="330"/>
    </location>
</feature>
<keyword evidence="2" id="KW-0812">Transmembrane</keyword>
<feature type="compositionally biased region" description="Pro residues" evidence="1">
    <location>
        <begin position="282"/>
        <end position="299"/>
    </location>
</feature>
<keyword evidence="2" id="KW-0472">Membrane</keyword>
<protein>
    <submittedName>
        <fullName evidence="3">Uncharacterized protein</fullName>
    </submittedName>
</protein>
<name>U6KGE4_EIMTE</name>
<dbReference type="VEuPathDB" id="ToxoDB:ETH_00012865"/>
<dbReference type="EMBL" id="HG673747">
    <property type="protein sequence ID" value="CDJ37115.1"/>
    <property type="molecule type" value="Genomic_DNA"/>
</dbReference>
<accession>U6KGE4</accession>
<feature type="transmembrane region" description="Helical" evidence="2">
    <location>
        <begin position="95"/>
        <end position="116"/>
    </location>
</feature>
<feature type="transmembrane region" description="Helical" evidence="2">
    <location>
        <begin position="34"/>
        <end position="51"/>
    </location>
</feature>
<dbReference type="VEuPathDB" id="ToxoDB:ETH2_0637900"/>
<keyword evidence="2" id="KW-1133">Transmembrane helix</keyword>
<dbReference type="Proteomes" id="UP000030747">
    <property type="component" value="Unassembled WGS sequence"/>
</dbReference>
<feature type="transmembrane region" description="Helical" evidence="2">
    <location>
        <begin position="192"/>
        <end position="209"/>
    </location>
</feature>
<reference evidence="3" key="2">
    <citation type="submission" date="2013-10" db="EMBL/GenBank/DDBJ databases">
        <authorList>
            <person name="Aslett M."/>
        </authorList>
    </citation>
    <scope>NUCLEOTIDE SEQUENCE [LARGE SCALE GENOMIC DNA]</scope>
    <source>
        <strain evidence="3">Houghton</strain>
    </source>
</reference>
<feature type="compositionally biased region" description="Basic residues" evidence="1">
    <location>
        <begin position="334"/>
        <end position="349"/>
    </location>
</feature>
<evidence type="ECO:0000256" key="1">
    <source>
        <dbReference type="SAM" id="MobiDB-lite"/>
    </source>
</evidence>
<evidence type="ECO:0000256" key="2">
    <source>
        <dbReference type="SAM" id="Phobius"/>
    </source>
</evidence>
<evidence type="ECO:0000313" key="3">
    <source>
        <dbReference type="EMBL" id="CDJ37115.1"/>
    </source>
</evidence>
<feature type="transmembrane region" description="Helical" evidence="2">
    <location>
        <begin position="128"/>
        <end position="147"/>
    </location>
</feature>
<keyword evidence="4" id="KW-1185">Reference proteome</keyword>
<organism evidence="3 4">
    <name type="scientific">Eimeria tenella</name>
    <name type="common">Coccidian parasite</name>
    <dbReference type="NCBI Taxonomy" id="5802"/>
    <lineage>
        <taxon>Eukaryota</taxon>
        <taxon>Sar</taxon>
        <taxon>Alveolata</taxon>
        <taxon>Apicomplexa</taxon>
        <taxon>Conoidasida</taxon>
        <taxon>Coccidia</taxon>
        <taxon>Eucoccidiorida</taxon>
        <taxon>Eimeriorina</taxon>
        <taxon>Eimeriidae</taxon>
        <taxon>Eimeria</taxon>
    </lineage>
</organism>
<dbReference type="GeneID" id="25251740"/>
<feature type="compositionally biased region" description="Low complexity" evidence="1">
    <location>
        <begin position="216"/>
        <end position="233"/>
    </location>
</feature>
<sequence>MLLSKGGDFSSLPASHPARLHAEAAAAKRRTFQLLLLGFLLLAVYLLSYFYQSWGAGAKTHRERHAAALSRLGGPPGAPPGAPQGAPGWVLAWRLWPGLVLGALLSFCCCMHRLAFAVRKQQYPFPEGLVAHWELLLGAPLLLLLLATGALTRPVAPEAAAAFAGAPRLLQLLLVHSGAASPYFLLDALLQVPWGLLAIGLSRLLLLLLQRLRAGPRPQPRSKQQQQQQQQQQRARRPEEDASSSCCGAEPAELQEEDSRRQGSYRNRRKSRRERGPRGPREGPPGGPRGPREGPPGGPRGPKKYPPHVSVSTSEDPNGSANEDLTTTPQSSFRTRRSGRERRRSRRPAAKPAPDPEPSARFSGEPALPNPEMQQNIQKRNKFDAESSQNDPDSAAPPPPDHPH</sequence>